<dbReference type="PANTHER" id="PTHR12763:SF28">
    <property type="entry name" value="GEO10507P1-RELATED"/>
    <property type="match status" value="1"/>
</dbReference>
<evidence type="ECO:0000256" key="6">
    <source>
        <dbReference type="SAM" id="Phobius"/>
    </source>
</evidence>
<keyword evidence="3 6" id="KW-1133">Transmembrane helix</keyword>
<dbReference type="RefSeq" id="WP_126152325.1">
    <property type="nucleotide sequence ID" value="NZ_JBHTMH010000001.1"/>
</dbReference>
<comment type="similarity">
    <text evidence="5">Belongs to the TIM14 family.</text>
</comment>
<dbReference type="AlphaFoldDB" id="A0A3S5D3Q9"/>
<dbReference type="CDD" id="cd06257">
    <property type="entry name" value="DnaJ"/>
    <property type="match status" value="1"/>
</dbReference>
<evidence type="ECO:0000256" key="5">
    <source>
        <dbReference type="ARBA" id="ARBA00038105"/>
    </source>
</evidence>
<keyword evidence="9" id="KW-1185">Reference proteome</keyword>
<dbReference type="Pfam" id="PF00226">
    <property type="entry name" value="DnaJ"/>
    <property type="match status" value="1"/>
</dbReference>
<dbReference type="InterPro" id="IPR001623">
    <property type="entry name" value="DnaJ_domain"/>
</dbReference>
<protein>
    <submittedName>
        <fullName evidence="8">Dna-J like membrane chaperone protein</fullName>
    </submittedName>
</protein>
<feature type="transmembrane region" description="Helical" evidence="6">
    <location>
        <begin position="33"/>
        <end position="50"/>
    </location>
</feature>
<feature type="transmembrane region" description="Helical" evidence="6">
    <location>
        <begin position="6"/>
        <end position="21"/>
    </location>
</feature>
<feature type="domain" description="J" evidence="7">
    <location>
        <begin position="187"/>
        <end position="242"/>
    </location>
</feature>
<gene>
    <name evidence="8" type="ORF">DEVEQU_03979</name>
</gene>
<dbReference type="PANTHER" id="PTHR12763">
    <property type="match status" value="1"/>
</dbReference>
<evidence type="ECO:0000313" key="9">
    <source>
        <dbReference type="Proteomes" id="UP000268844"/>
    </source>
</evidence>
<dbReference type="EMBL" id="UZWD01000076">
    <property type="protein sequence ID" value="VDS06814.1"/>
    <property type="molecule type" value="Genomic_DNA"/>
</dbReference>
<evidence type="ECO:0000313" key="8">
    <source>
        <dbReference type="EMBL" id="VDS06814.1"/>
    </source>
</evidence>
<dbReference type="Gene3D" id="1.10.287.110">
    <property type="entry name" value="DnaJ domain"/>
    <property type="match status" value="1"/>
</dbReference>
<dbReference type="Proteomes" id="UP000268844">
    <property type="component" value="Unassembled WGS sequence"/>
</dbReference>
<evidence type="ECO:0000259" key="7">
    <source>
        <dbReference type="PROSITE" id="PS50076"/>
    </source>
</evidence>
<accession>A0A3S5D3Q9</accession>
<reference evidence="8 9" key="1">
    <citation type="submission" date="2018-12" db="EMBL/GenBank/DDBJ databases">
        <authorList>
            <person name="Criscuolo A."/>
        </authorList>
    </citation>
    <scope>NUCLEOTIDE SEQUENCE [LARGE SCALE GENOMIC DNA]</scope>
    <source>
        <strain evidence="8">ACIP1116281</strain>
    </source>
</reference>
<evidence type="ECO:0000256" key="4">
    <source>
        <dbReference type="ARBA" id="ARBA00023136"/>
    </source>
</evidence>
<dbReference type="InterPro" id="IPR036869">
    <property type="entry name" value="J_dom_sf"/>
</dbReference>
<dbReference type="SUPFAM" id="SSF46565">
    <property type="entry name" value="Chaperone J-domain"/>
    <property type="match status" value="1"/>
</dbReference>
<name>A0A3S5D3Q9_9HYPH</name>
<proteinExistence type="inferred from homology"/>
<dbReference type="SMART" id="SM00271">
    <property type="entry name" value="DnaJ"/>
    <property type="match status" value="1"/>
</dbReference>
<evidence type="ECO:0000256" key="3">
    <source>
        <dbReference type="ARBA" id="ARBA00022989"/>
    </source>
</evidence>
<evidence type="ECO:0000256" key="1">
    <source>
        <dbReference type="ARBA" id="ARBA00004167"/>
    </source>
</evidence>
<keyword evidence="4 6" id="KW-0472">Membrane</keyword>
<organism evidence="8 9">
    <name type="scientific">Devosia equisanguinis</name>
    <dbReference type="NCBI Taxonomy" id="2490941"/>
    <lineage>
        <taxon>Bacteria</taxon>
        <taxon>Pseudomonadati</taxon>
        <taxon>Pseudomonadota</taxon>
        <taxon>Alphaproteobacteria</taxon>
        <taxon>Hyphomicrobiales</taxon>
        <taxon>Devosiaceae</taxon>
        <taxon>Devosia</taxon>
    </lineage>
</organism>
<dbReference type="GO" id="GO:0016020">
    <property type="term" value="C:membrane"/>
    <property type="evidence" value="ECO:0007669"/>
    <property type="project" value="UniProtKB-SubCell"/>
</dbReference>
<sequence length="242" mass="25755">MTWILVIGFGVLATLWLYQAMRGMDRRVLVRSLRWVVGGVAALLAVAALFLRRFDLALFVGAAAASVLLRGRLGRFSFDSVSGGGGNISKVRSRYLAMELDHDTGALSGRIVDGTFAGWDLLDLGEAETRTLIAEIADDAESINLLESWLDTNRAGWREYFAEQDAGGGGQGAAGHAGGGSADPVAEAYAVLGLKPGADAEAIKAAHRELMKGVHPDRGGSEFLAAKINQARDLLLERMGRD</sequence>
<evidence type="ECO:0000256" key="2">
    <source>
        <dbReference type="ARBA" id="ARBA00022692"/>
    </source>
</evidence>
<keyword evidence="2 6" id="KW-0812">Transmembrane</keyword>
<dbReference type="OrthoDB" id="9811070at2"/>
<dbReference type="PROSITE" id="PS50076">
    <property type="entry name" value="DNAJ_2"/>
    <property type="match status" value="1"/>
</dbReference>
<comment type="subcellular location">
    <subcellularLocation>
        <location evidence="1">Membrane</location>
        <topology evidence="1">Single-pass membrane protein</topology>
    </subcellularLocation>
</comment>